<keyword evidence="1 5" id="KW-0032">Aminotransferase</keyword>
<comment type="pathway">
    <text evidence="5">Amino-acid biosynthesis; L-arginine biosynthesis; N(2)-acetyl-L-ornithine from L-glutamate: step 4/4.</text>
</comment>
<dbReference type="Proteomes" id="UP000233375">
    <property type="component" value="Unassembled WGS sequence"/>
</dbReference>
<dbReference type="PANTHER" id="PTHR11986">
    <property type="entry name" value="AMINOTRANSFERASE CLASS III"/>
    <property type="match status" value="1"/>
</dbReference>
<protein>
    <recommendedName>
        <fullName evidence="5">Acetylornithine aminotransferase</fullName>
        <shortName evidence="5">ACOAT</shortName>
        <ecNumber evidence="5">2.6.1.11</ecNumber>
    </recommendedName>
</protein>
<dbReference type="GO" id="GO:0006526">
    <property type="term" value="P:L-arginine biosynthetic process"/>
    <property type="evidence" value="ECO:0007669"/>
    <property type="project" value="UniProtKB-UniRule"/>
</dbReference>
<keyword evidence="7" id="KW-1185">Reference proteome</keyword>
<evidence type="ECO:0000256" key="3">
    <source>
        <dbReference type="ARBA" id="ARBA00022679"/>
    </source>
</evidence>
<dbReference type="FunFam" id="3.40.640.10:FF:000004">
    <property type="entry name" value="Acetylornithine aminotransferase"/>
    <property type="match status" value="1"/>
</dbReference>
<dbReference type="Pfam" id="PF00202">
    <property type="entry name" value="Aminotran_3"/>
    <property type="match status" value="1"/>
</dbReference>
<keyword evidence="2 5" id="KW-0028">Amino-acid biosynthesis</keyword>
<dbReference type="GO" id="GO:0005737">
    <property type="term" value="C:cytoplasm"/>
    <property type="evidence" value="ECO:0007669"/>
    <property type="project" value="UniProtKB-SubCell"/>
</dbReference>
<evidence type="ECO:0000256" key="4">
    <source>
        <dbReference type="ARBA" id="ARBA00022898"/>
    </source>
</evidence>
<dbReference type="NCBIfam" id="TIGR00707">
    <property type="entry name" value="argD"/>
    <property type="match status" value="1"/>
</dbReference>
<dbReference type="HAMAP" id="MF_01107">
    <property type="entry name" value="ArgD_aminotrans_3"/>
    <property type="match status" value="1"/>
</dbReference>
<evidence type="ECO:0000256" key="1">
    <source>
        <dbReference type="ARBA" id="ARBA00022576"/>
    </source>
</evidence>
<dbReference type="CDD" id="cd00610">
    <property type="entry name" value="OAT_like"/>
    <property type="match status" value="1"/>
</dbReference>
<keyword evidence="5" id="KW-0963">Cytoplasm</keyword>
<dbReference type="NCBIfam" id="NF002325">
    <property type="entry name" value="PRK01278.1"/>
    <property type="match status" value="1"/>
</dbReference>
<dbReference type="InterPro" id="IPR005814">
    <property type="entry name" value="Aminotrans_3"/>
</dbReference>
<dbReference type="EMBL" id="PISE01000003">
    <property type="protein sequence ID" value="PKG25516.1"/>
    <property type="molecule type" value="Genomic_DNA"/>
</dbReference>
<organism evidence="6 7">
    <name type="scientific">Niallia nealsonii</name>
    <dbReference type="NCBI Taxonomy" id="115979"/>
    <lineage>
        <taxon>Bacteria</taxon>
        <taxon>Bacillati</taxon>
        <taxon>Bacillota</taxon>
        <taxon>Bacilli</taxon>
        <taxon>Bacillales</taxon>
        <taxon>Bacillaceae</taxon>
        <taxon>Niallia</taxon>
    </lineage>
</organism>
<reference evidence="6 7" key="1">
    <citation type="journal article" date="2003" name="Int. J. Syst. Evol. Microbiol.">
        <title>Bacillus nealsonii sp. nov., isolated from a spacecraft-assembly facility, whose spores are gamma-radiation resistant.</title>
        <authorList>
            <person name="Venkateswaran K."/>
            <person name="Kempf M."/>
            <person name="Chen F."/>
            <person name="Satomi M."/>
            <person name="Nicholson W."/>
            <person name="Kern R."/>
        </authorList>
    </citation>
    <scope>NUCLEOTIDE SEQUENCE [LARGE SCALE GENOMIC DNA]</scope>
    <source>
        <strain evidence="6 7">FO-92</strain>
    </source>
</reference>
<dbReference type="NCBIfam" id="NF002797">
    <property type="entry name" value="PRK02936.1"/>
    <property type="match status" value="1"/>
</dbReference>
<comment type="subunit">
    <text evidence="5">Homodimer.</text>
</comment>
<keyword evidence="5" id="KW-0055">Arginine biosynthesis</keyword>
<proteinExistence type="inferred from homology"/>
<comment type="similarity">
    <text evidence="5">Belongs to the class-III pyridoxal-phosphate-dependent aminotransferase family. ArgD subfamily.</text>
</comment>
<dbReference type="Gene3D" id="3.40.640.10">
    <property type="entry name" value="Type I PLP-dependent aspartate aminotransferase-like (Major domain)"/>
    <property type="match status" value="1"/>
</dbReference>
<feature type="binding site" evidence="5">
    <location>
        <begin position="207"/>
        <end position="210"/>
    </location>
    <ligand>
        <name>pyridoxal 5'-phosphate</name>
        <dbReference type="ChEBI" id="CHEBI:597326"/>
    </ligand>
</feature>
<dbReference type="InterPro" id="IPR004636">
    <property type="entry name" value="AcOrn/SuccOrn_fam"/>
</dbReference>
<dbReference type="RefSeq" id="WP_101175240.1">
    <property type="nucleotide sequence ID" value="NZ_PISE01000003.1"/>
</dbReference>
<dbReference type="AlphaFoldDB" id="A0A2N0Z7M1"/>
<name>A0A2N0Z7M1_9BACI</name>
<feature type="modified residue" description="N6-(pyridoxal phosphate)lysine" evidence="5">
    <location>
        <position position="236"/>
    </location>
</feature>
<comment type="subcellular location">
    <subcellularLocation>
        <location evidence="5">Cytoplasm</location>
    </subcellularLocation>
</comment>
<feature type="binding site" evidence="5">
    <location>
        <position position="265"/>
    </location>
    <ligand>
        <name>pyridoxal 5'-phosphate</name>
        <dbReference type="ChEBI" id="CHEBI:597326"/>
    </ligand>
</feature>
<dbReference type="InterPro" id="IPR050103">
    <property type="entry name" value="Class-III_PLP-dep_AT"/>
</dbReference>
<dbReference type="Gene3D" id="3.90.1150.10">
    <property type="entry name" value="Aspartate Aminotransferase, domain 1"/>
    <property type="match status" value="1"/>
</dbReference>
<dbReference type="InterPro" id="IPR015421">
    <property type="entry name" value="PyrdxlP-dep_Trfase_major"/>
</dbReference>
<comment type="catalytic activity">
    <reaction evidence="5">
        <text>N(2)-acetyl-L-ornithine + 2-oxoglutarate = N-acetyl-L-glutamate 5-semialdehyde + L-glutamate</text>
        <dbReference type="Rhea" id="RHEA:18049"/>
        <dbReference type="ChEBI" id="CHEBI:16810"/>
        <dbReference type="ChEBI" id="CHEBI:29123"/>
        <dbReference type="ChEBI" id="CHEBI:29985"/>
        <dbReference type="ChEBI" id="CHEBI:57805"/>
        <dbReference type="EC" id="2.6.1.11"/>
    </reaction>
</comment>
<dbReference type="GO" id="GO:0042802">
    <property type="term" value="F:identical protein binding"/>
    <property type="evidence" value="ECO:0007669"/>
    <property type="project" value="TreeGrafter"/>
</dbReference>
<sequence>MSHLFPTYAKWEIEPESAKGSYLIGTDGKKYLDFTSGIGVCGLGHCNEEVKKAVEEQLNKFWHVSNLFPVALQEKAAELIVKGSGMDCVFFSNSGAEANEAAIKLARKATGKSKIITFLSSFHGRTFATMSATGQDKIKHGYGPMLETFEYVPFNDIYALEQQLTDDTAAVMLEVVQGEGGIHVAAKEFLQKVEVLCKEKGALLIIDEIQTGIGRTGTPFAFQQFDLNPDIISIAKGLANGIPVGAIAAKGNLKEFFGAGSHGTTFGGNPLAMAAASKTMEIVFNEAFLQAVNEKSSYLIHSLQEKLKSNQYVKDIRGLGLMIGIEVELEVANVLSELRKTGFIALPAGTNVIRLLPSLTTTKEEIDLAVEIIGKLLNSYTKMTV</sequence>
<dbReference type="PROSITE" id="PS00600">
    <property type="entry name" value="AA_TRANSFER_CLASS_3"/>
    <property type="match status" value="1"/>
</dbReference>
<evidence type="ECO:0000313" key="7">
    <source>
        <dbReference type="Proteomes" id="UP000233375"/>
    </source>
</evidence>
<evidence type="ECO:0000313" key="6">
    <source>
        <dbReference type="EMBL" id="PKG25516.1"/>
    </source>
</evidence>
<feature type="binding site" evidence="5">
    <location>
        <position position="125"/>
    </location>
    <ligand>
        <name>N(2)-acetyl-L-ornithine</name>
        <dbReference type="ChEBI" id="CHEBI:57805"/>
    </ligand>
</feature>
<feature type="binding site" evidence="5">
    <location>
        <position position="264"/>
    </location>
    <ligand>
        <name>N(2)-acetyl-L-ornithine</name>
        <dbReference type="ChEBI" id="CHEBI:57805"/>
    </ligand>
</feature>
<keyword evidence="3 5" id="KW-0808">Transferase</keyword>
<comment type="cofactor">
    <cofactor evidence="5">
        <name>pyridoxal 5'-phosphate</name>
        <dbReference type="ChEBI" id="CHEBI:597326"/>
    </cofactor>
    <text evidence="5">Binds 1 pyridoxal phosphate per subunit.</text>
</comment>
<accession>A0A2N0Z7M1</accession>
<dbReference type="PIRSF" id="PIRSF000521">
    <property type="entry name" value="Transaminase_4ab_Lys_Orn"/>
    <property type="match status" value="1"/>
</dbReference>
<dbReference type="PANTHER" id="PTHR11986:SF79">
    <property type="entry name" value="ACETYLORNITHINE AMINOTRANSFERASE, MITOCHONDRIAL"/>
    <property type="match status" value="1"/>
</dbReference>
<evidence type="ECO:0000256" key="2">
    <source>
        <dbReference type="ARBA" id="ARBA00022605"/>
    </source>
</evidence>
<comment type="miscellaneous">
    <text evidence="5">May also have succinyldiaminopimelate aminotransferase activity, thus carrying out the corresponding step in lysine biosynthesis.</text>
</comment>
<comment type="caution">
    <text evidence="6">The sequence shown here is derived from an EMBL/GenBank/DDBJ whole genome shotgun (WGS) entry which is preliminary data.</text>
</comment>
<keyword evidence="4 5" id="KW-0663">Pyridoxal phosphate</keyword>
<dbReference type="OrthoDB" id="9807885at2"/>
<dbReference type="GO" id="GO:0003992">
    <property type="term" value="F:N2-acetyl-L-ornithine:2-oxoglutarate 5-aminotransferase activity"/>
    <property type="evidence" value="ECO:0007669"/>
    <property type="project" value="UniProtKB-UniRule"/>
</dbReference>
<dbReference type="InterPro" id="IPR015422">
    <property type="entry name" value="PyrdxlP-dep_Trfase_small"/>
</dbReference>
<dbReference type="EC" id="2.6.1.11" evidence="5"/>
<feature type="binding site" evidence="5">
    <location>
        <begin position="95"/>
        <end position="96"/>
    </location>
    <ligand>
        <name>pyridoxal 5'-phosphate</name>
        <dbReference type="ChEBI" id="CHEBI:597326"/>
    </ligand>
</feature>
<dbReference type="InterPro" id="IPR015424">
    <property type="entry name" value="PyrdxlP-dep_Trfase"/>
</dbReference>
<feature type="binding site" evidence="5">
    <location>
        <position position="122"/>
    </location>
    <ligand>
        <name>pyridoxal 5'-phosphate</name>
        <dbReference type="ChEBI" id="CHEBI:597326"/>
    </ligand>
</feature>
<dbReference type="GO" id="GO:0030170">
    <property type="term" value="F:pyridoxal phosphate binding"/>
    <property type="evidence" value="ECO:0007669"/>
    <property type="project" value="InterPro"/>
</dbReference>
<dbReference type="UniPathway" id="UPA00068">
    <property type="reaction ID" value="UER00109"/>
</dbReference>
<dbReference type="InterPro" id="IPR049704">
    <property type="entry name" value="Aminotrans_3_PPA_site"/>
</dbReference>
<dbReference type="SUPFAM" id="SSF53383">
    <property type="entry name" value="PLP-dependent transferases"/>
    <property type="match status" value="1"/>
</dbReference>
<gene>
    <name evidence="5" type="primary">argD</name>
    <name evidence="6" type="ORF">CWS01_01340</name>
</gene>
<evidence type="ECO:0000256" key="5">
    <source>
        <dbReference type="HAMAP-Rule" id="MF_01107"/>
    </source>
</evidence>